<name>A0A922M292_SPOEX</name>
<dbReference type="SUPFAM" id="SSF51197">
    <property type="entry name" value="Clavaminate synthase-like"/>
    <property type="match status" value="1"/>
</dbReference>
<gene>
    <name evidence="1" type="ORF">HF086_003639</name>
</gene>
<dbReference type="Gene3D" id="2.60.120.620">
    <property type="entry name" value="q2cbj1_9rhob like domain"/>
    <property type="match status" value="1"/>
</dbReference>
<dbReference type="EMBL" id="JACEFF010000904">
    <property type="protein sequence ID" value="KAH9628613.1"/>
    <property type="molecule type" value="Genomic_DNA"/>
</dbReference>
<evidence type="ECO:0000313" key="2">
    <source>
        <dbReference type="Proteomes" id="UP000814243"/>
    </source>
</evidence>
<protein>
    <submittedName>
        <fullName evidence="1">Uncharacterized protein</fullName>
    </submittedName>
</protein>
<dbReference type="Proteomes" id="UP000814243">
    <property type="component" value="Unassembled WGS sequence"/>
</dbReference>
<sequence>MFYHGVSADPSTTYPLSAEQLQFYNDNGYLVIKKLIGIPALNSYRGVSLSSRIELCARTRQNLRISSIR</sequence>
<accession>A0A922M292</accession>
<dbReference type="AlphaFoldDB" id="A0A922M292"/>
<reference evidence="1" key="1">
    <citation type="journal article" date="2021" name="G3 (Bethesda)">
        <title>Genome and transcriptome analysis of the beet armyworm Spodoptera exigua reveals targets for pest control. .</title>
        <authorList>
            <person name="Simon S."/>
            <person name="Breeschoten T."/>
            <person name="Jansen H.J."/>
            <person name="Dirks R.P."/>
            <person name="Schranz M.E."/>
            <person name="Ros V.I.D."/>
        </authorList>
    </citation>
    <scope>NUCLEOTIDE SEQUENCE</scope>
    <source>
        <strain evidence="1">TB_SE_WUR_2020</strain>
    </source>
</reference>
<proteinExistence type="predicted"/>
<organism evidence="1 2">
    <name type="scientific">Spodoptera exigua</name>
    <name type="common">Beet armyworm</name>
    <name type="synonym">Noctua fulgens</name>
    <dbReference type="NCBI Taxonomy" id="7107"/>
    <lineage>
        <taxon>Eukaryota</taxon>
        <taxon>Metazoa</taxon>
        <taxon>Ecdysozoa</taxon>
        <taxon>Arthropoda</taxon>
        <taxon>Hexapoda</taxon>
        <taxon>Insecta</taxon>
        <taxon>Pterygota</taxon>
        <taxon>Neoptera</taxon>
        <taxon>Endopterygota</taxon>
        <taxon>Lepidoptera</taxon>
        <taxon>Glossata</taxon>
        <taxon>Ditrysia</taxon>
        <taxon>Noctuoidea</taxon>
        <taxon>Noctuidae</taxon>
        <taxon>Amphipyrinae</taxon>
        <taxon>Spodoptera</taxon>
    </lineage>
</organism>
<comment type="caution">
    <text evidence="1">The sequence shown here is derived from an EMBL/GenBank/DDBJ whole genome shotgun (WGS) entry which is preliminary data.</text>
</comment>
<evidence type="ECO:0000313" key="1">
    <source>
        <dbReference type="EMBL" id="KAH9628613.1"/>
    </source>
</evidence>